<name>A0ACB9NJU2_BAUVA</name>
<evidence type="ECO:0000313" key="2">
    <source>
        <dbReference type="Proteomes" id="UP000828941"/>
    </source>
</evidence>
<proteinExistence type="predicted"/>
<gene>
    <name evidence="1" type="ORF">L6164_015167</name>
</gene>
<comment type="caution">
    <text evidence="1">The sequence shown here is derived from an EMBL/GenBank/DDBJ whole genome shotgun (WGS) entry which is preliminary data.</text>
</comment>
<dbReference type="EMBL" id="CM039431">
    <property type="protein sequence ID" value="KAI4336670.1"/>
    <property type="molecule type" value="Genomic_DNA"/>
</dbReference>
<sequence length="317" mass="35288">MILDDDDIVGQINWDGLFDELPAIPSPGIGFIADGYGDGDGSSNLNLPPSEVSVSPCSWIDEIENLLMDDTFPVPLLEGPADSTSKEYCNNFVAEVLVESRSHSHSHGDRDGEVVETPCVEETSNPSDKDADFCKDKVDADAVAQPAPAHDDDPISKKRTRQMRNRDAAVRSRERKKMCVRNLEMKSRYLEGECKRLGYLLQCCYAENHALRLCLQSGNAFGASMTKLESAVLLLESLLLGSLLWHVGIMCLFPLAPLPRLTREVMSLENIEKKGFRRVTLTGARNKILGYLVVQPIVKSRRCRSSRTKMKFILPVF</sequence>
<protein>
    <submittedName>
        <fullName evidence="1">Uncharacterized protein</fullName>
    </submittedName>
</protein>
<organism evidence="1 2">
    <name type="scientific">Bauhinia variegata</name>
    <name type="common">Purple orchid tree</name>
    <name type="synonym">Phanera variegata</name>
    <dbReference type="NCBI Taxonomy" id="167791"/>
    <lineage>
        <taxon>Eukaryota</taxon>
        <taxon>Viridiplantae</taxon>
        <taxon>Streptophyta</taxon>
        <taxon>Embryophyta</taxon>
        <taxon>Tracheophyta</taxon>
        <taxon>Spermatophyta</taxon>
        <taxon>Magnoliopsida</taxon>
        <taxon>eudicotyledons</taxon>
        <taxon>Gunneridae</taxon>
        <taxon>Pentapetalae</taxon>
        <taxon>rosids</taxon>
        <taxon>fabids</taxon>
        <taxon>Fabales</taxon>
        <taxon>Fabaceae</taxon>
        <taxon>Cercidoideae</taxon>
        <taxon>Cercideae</taxon>
        <taxon>Bauhiniinae</taxon>
        <taxon>Bauhinia</taxon>
    </lineage>
</organism>
<keyword evidence="2" id="KW-1185">Reference proteome</keyword>
<evidence type="ECO:0000313" key="1">
    <source>
        <dbReference type="EMBL" id="KAI4336670.1"/>
    </source>
</evidence>
<accession>A0ACB9NJU2</accession>
<dbReference type="Proteomes" id="UP000828941">
    <property type="component" value="Chromosome 6"/>
</dbReference>
<reference evidence="1 2" key="1">
    <citation type="journal article" date="2022" name="DNA Res.">
        <title>Chromosomal-level genome assembly of the orchid tree Bauhinia variegata (Leguminosae; Cercidoideae) supports the allotetraploid origin hypothesis of Bauhinia.</title>
        <authorList>
            <person name="Zhong Y."/>
            <person name="Chen Y."/>
            <person name="Zheng D."/>
            <person name="Pang J."/>
            <person name="Liu Y."/>
            <person name="Luo S."/>
            <person name="Meng S."/>
            <person name="Qian L."/>
            <person name="Wei D."/>
            <person name="Dai S."/>
            <person name="Zhou R."/>
        </authorList>
    </citation>
    <scope>NUCLEOTIDE SEQUENCE [LARGE SCALE GENOMIC DNA]</scope>
    <source>
        <strain evidence="1">BV-YZ2020</strain>
    </source>
</reference>